<dbReference type="EMBL" id="JAZHXJ010001538">
    <property type="protein sequence ID" value="KAL1844684.1"/>
    <property type="molecule type" value="Genomic_DNA"/>
</dbReference>
<protein>
    <submittedName>
        <fullName evidence="1">Uncharacterized protein</fullName>
    </submittedName>
</protein>
<name>A0ABR3VSP6_9PEZI</name>
<sequence length="74" mass="8010">MQRTRLGPRGVRPGSGTWWLWTVRRAAGGGQGPGEAEELVGAAALVSSAFLRDWVPRSTTEWFLGMDAVLHAAF</sequence>
<evidence type="ECO:0000313" key="2">
    <source>
        <dbReference type="Proteomes" id="UP001586593"/>
    </source>
</evidence>
<proteinExistence type="predicted"/>
<reference evidence="1 2" key="1">
    <citation type="journal article" date="2024" name="Commun. Biol.">
        <title>Comparative genomic analysis of thermophilic fungi reveals convergent evolutionary adaptations and gene losses.</title>
        <authorList>
            <person name="Steindorff A.S."/>
            <person name="Aguilar-Pontes M.V."/>
            <person name="Robinson A.J."/>
            <person name="Andreopoulos B."/>
            <person name="LaButti K."/>
            <person name="Kuo A."/>
            <person name="Mondo S."/>
            <person name="Riley R."/>
            <person name="Otillar R."/>
            <person name="Haridas S."/>
            <person name="Lipzen A."/>
            <person name="Grimwood J."/>
            <person name="Schmutz J."/>
            <person name="Clum A."/>
            <person name="Reid I.D."/>
            <person name="Moisan M.C."/>
            <person name="Butler G."/>
            <person name="Nguyen T.T.M."/>
            <person name="Dewar K."/>
            <person name="Conant G."/>
            <person name="Drula E."/>
            <person name="Henrissat B."/>
            <person name="Hansel C."/>
            <person name="Singer S."/>
            <person name="Hutchinson M.I."/>
            <person name="de Vries R.P."/>
            <person name="Natvig D.O."/>
            <person name="Powell A.J."/>
            <person name="Tsang A."/>
            <person name="Grigoriev I.V."/>
        </authorList>
    </citation>
    <scope>NUCLEOTIDE SEQUENCE [LARGE SCALE GENOMIC DNA]</scope>
    <source>
        <strain evidence="1 2">ATCC 24622</strain>
    </source>
</reference>
<keyword evidence="2" id="KW-1185">Reference proteome</keyword>
<organism evidence="1 2">
    <name type="scientific">Phialemonium thermophilum</name>
    <dbReference type="NCBI Taxonomy" id="223376"/>
    <lineage>
        <taxon>Eukaryota</taxon>
        <taxon>Fungi</taxon>
        <taxon>Dikarya</taxon>
        <taxon>Ascomycota</taxon>
        <taxon>Pezizomycotina</taxon>
        <taxon>Sordariomycetes</taxon>
        <taxon>Sordariomycetidae</taxon>
        <taxon>Cephalothecales</taxon>
        <taxon>Cephalothecaceae</taxon>
        <taxon>Phialemonium</taxon>
    </lineage>
</organism>
<accession>A0ABR3VSP6</accession>
<dbReference type="Proteomes" id="UP001586593">
    <property type="component" value="Unassembled WGS sequence"/>
</dbReference>
<gene>
    <name evidence="1" type="ORF">VTK73DRAFT_2024</name>
</gene>
<evidence type="ECO:0000313" key="1">
    <source>
        <dbReference type="EMBL" id="KAL1844684.1"/>
    </source>
</evidence>
<comment type="caution">
    <text evidence="1">The sequence shown here is derived from an EMBL/GenBank/DDBJ whole genome shotgun (WGS) entry which is preliminary data.</text>
</comment>